<feature type="domain" description="Glycosyl transferase family 25" evidence="1">
    <location>
        <begin position="50"/>
        <end position="171"/>
    </location>
</feature>
<evidence type="ECO:0000259" key="1">
    <source>
        <dbReference type="Pfam" id="PF01755"/>
    </source>
</evidence>
<evidence type="ECO:0000313" key="2">
    <source>
        <dbReference type="EMBL" id="QHT08457.1"/>
    </source>
</evidence>
<reference evidence="2" key="1">
    <citation type="journal article" date="2020" name="Nature">
        <title>Giant virus diversity and host interactions through global metagenomics.</title>
        <authorList>
            <person name="Schulz F."/>
            <person name="Roux S."/>
            <person name="Paez-Espino D."/>
            <person name="Jungbluth S."/>
            <person name="Walsh D.A."/>
            <person name="Denef V.J."/>
            <person name="McMahon K.D."/>
            <person name="Konstantinidis K.T."/>
            <person name="Eloe-Fadrosh E.A."/>
            <person name="Kyrpides N.C."/>
            <person name="Woyke T."/>
        </authorList>
    </citation>
    <scope>NUCLEOTIDE SEQUENCE</scope>
    <source>
        <strain evidence="2">GVMAG-M-3300022752-66</strain>
    </source>
</reference>
<dbReference type="EMBL" id="MN739496">
    <property type="protein sequence ID" value="QHT08457.1"/>
    <property type="molecule type" value="Genomic_DNA"/>
</dbReference>
<proteinExistence type="predicted"/>
<organism evidence="2">
    <name type="scientific">viral metagenome</name>
    <dbReference type="NCBI Taxonomy" id="1070528"/>
    <lineage>
        <taxon>unclassified sequences</taxon>
        <taxon>metagenomes</taxon>
        <taxon>organismal metagenomes</taxon>
    </lineage>
</organism>
<dbReference type="AlphaFoldDB" id="A0A6C0CW27"/>
<sequence>MNTKFIETIKRNQTRKIQHIYKILDNYKVHLTFYKRSEERKSILNEYSENIYVINLKKDIIRRNYINVLFKKLNIEYTLVVVEPISDELFSLLHGNEKQLSKSEVGCSLSHLWCLKHIIKNKYKGGAIIFEDDIVVHKNFESMFQQLFKEKQFDFLSMGACDFDFFDINYKNVTNGLYQPCLNNSKRCYGAHANYYSLNGAKYIFKLKSLFFSFFDNNFSNIFKHFNRTAFITYPNLFVTELSTSNINHNYHFYSLNEDYFYSNCFIDFKFKEYCFLYLSIIQKLADHCERNKTTLEINNKNIHQLLYNTLDDIPIEEEKKVSLIKRIDLEFFICKDIQTIMDVGGGTDE</sequence>
<dbReference type="Pfam" id="PF01755">
    <property type="entry name" value="Glyco_transf_25"/>
    <property type="match status" value="1"/>
</dbReference>
<dbReference type="InterPro" id="IPR002654">
    <property type="entry name" value="Glyco_trans_25"/>
</dbReference>
<dbReference type="CDD" id="cd06532">
    <property type="entry name" value="Glyco_transf_25"/>
    <property type="match status" value="1"/>
</dbReference>
<name>A0A6C0CW27_9ZZZZ</name>
<accession>A0A6C0CW27</accession>
<protein>
    <recommendedName>
        <fullName evidence="1">Glycosyl transferase family 25 domain-containing protein</fullName>
    </recommendedName>
</protein>